<evidence type="ECO:0000313" key="5">
    <source>
        <dbReference type="Proteomes" id="UP000825935"/>
    </source>
</evidence>
<dbReference type="InterPro" id="IPR051419">
    <property type="entry name" value="Lys/N-term_MeTrsfase_sf"/>
</dbReference>
<evidence type="ECO:0000256" key="3">
    <source>
        <dbReference type="ARBA" id="ARBA00022679"/>
    </source>
</evidence>
<dbReference type="AlphaFoldDB" id="A0A8T2QDY4"/>
<keyword evidence="3" id="KW-0808">Transferase</keyword>
<accession>A0A8T2QDY4</accession>
<reference evidence="4" key="1">
    <citation type="submission" date="2021-08" db="EMBL/GenBank/DDBJ databases">
        <title>WGS assembly of Ceratopteris richardii.</title>
        <authorList>
            <person name="Marchant D.B."/>
            <person name="Chen G."/>
            <person name="Jenkins J."/>
            <person name="Shu S."/>
            <person name="Leebens-Mack J."/>
            <person name="Grimwood J."/>
            <person name="Schmutz J."/>
            <person name="Soltis P."/>
            <person name="Soltis D."/>
            <person name="Chen Z.-H."/>
        </authorList>
    </citation>
    <scope>NUCLEOTIDE SEQUENCE</scope>
    <source>
        <strain evidence="4">Whitten #5841</strain>
        <tissue evidence="4">Leaf</tissue>
    </source>
</reference>
<name>A0A8T2QDY4_CERRI</name>
<protein>
    <recommendedName>
        <fullName evidence="6">Methyltransferase-like protein 13</fullName>
    </recommendedName>
</protein>
<keyword evidence="5" id="KW-1185">Reference proteome</keyword>
<organism evidence="4 5">
    <name type="scientific">Ceratopteris richardii</name>
    <name type="common">Triangle waterfern</name>
    <dbReference type="NCBI Taxonomy" id="49495"/>
    <lineage>
        <taxon>Eukaryota</taxon>
        <taxon>Viridiplantae</taxon>
        <taxon>Streptophyta</taxon>
        <taxon>Embryophyta</taxon>
        <taxon>Tracheophyta</taxon>
        <taxon>Polypodiopsida</taxon>
        <taxon>Polypodiidae</taxon>
        <taxon>Polypodiales</taxon>
        <taxon>Pteridineae</taxon>
        <taxon>Pteridaceae</taxon>
        <taxon>Parkerioideae</taxon>
        <taxon>Ceratopteris</taxon>
    </lineage>
</organism>
<evidence type="ECO:0000313" key="4">
    <source>
        <dbReference type="EMBL" id="KAH7282337.1"/>
    </source>
</evidence>
<dbReference type="Proteomes" id="UP000825935">
    <property type="component" value="Chromosome 35"/>
</dbReference>
<comment type="similarity">
    <text evidence="1">Belongs to the methyltransferase superfamily.</text>
</comment>
<dbReference type="OMA" id="GLNGFTM"/>
<dbReference type="SUPFAM" id="SSF53335">
    <property type="entry name" value="S-adenosyl-L-methionine-dependent methyltransferases"/>
    <property type="match status" value="1"/>
</dbReference>
<dbReference type="EMBL" id="CM035440">
    <property type="protein sequence ID" value="KAH7282337.1"/>
    <property type="molecule type" value="Genomic_DNA"/>
</dbReference>
<dbReference type="GO" id="GO:0032259">
    <property type="term" value="P:methylation"/>
    <property type="evidence" value="ECO:0007669"/>
    <property type="project" value="UniProtKB-KW"/>
</dbReference>
<comment type="caution">
    <text evidence="4">The sequence shown here is derived from an EMBL/GenBank/DDBJ whole genome shotgun (WGS) entry which is preliminary data.</text>
</comment>
<evidence type="ECO:0000256" key="2">
    <source>
        <dbReference type="ARBA" id="ARBA00022603"/>
    </source>
</evidence>
<dbReference type="InterPro" id="IPR029063">
    <property type="entry name" value="SAM-dependent_MTases_sf"/>
</dbReference>
<proteinExistence type="inferred from homology"/>
<dbReference type="OrthoDB" id="411785at2759"/>
<evidence type="ECO:0000256" key="1">
    <source>
        <dbReference type="ARBA" id="ARBA00008361"/>
    </source>
</evidence>
<sequence length="571" mass="63814">MEELEANIRSWDSQASKWKDIEPGRCENLQISSPVHGGMSVSVLDAPVHLRTKSHFAVILVPQGRESDWIFCTSNGLWDLLFSAAVSRLVVFRRDPFLPISPHCEAYLQSSEKFGNDQSTKDLLKSSAKLGSSSGDEFVVQLSAASADGACGNGGGAAMNHGEFDYEAECDASIKEFLDPVIASLFPWSRYPLGPSPDPYVTYEDGVKDRIVLEVRHSTFLDSDILIEDVELTCTTSEVLPQLGMRQLRRRMMFQQMPNLIQTEVPILIYKNGCLDSTLGIQDIKLEQQASKYWLSKDNSMVMQKDGRQEPSIHIEVRPDQSTIVHKYLLPIVAGFVLACPCLEACKKANTRGTVLTIGLGGGALPIFLHKQFGFSVLAVDTDEVVVELARRYFGFVENEHLNVKVMDGIEFIYGLAYKACRFNTIDAYILEEWQNNNGDIDQRILISDSFEHDRFHVVVVDVNVSDASMGLLSPPSCFLTKEFLLAVQRVLHEGGMLVINVVPRADHYLHLVFESLRKVFLGIYRIQVDGNHVLFAFLSKVHDIDMSGPFAQQVAFAVGECWFDCIEEVS</sequence>
<gene>
    <name evidence="4" type="ORF">KP509_35G025800</name>
</gene>
<dbReference type="Gene3D" id="3.40.50.150">
    <property type="entry name" value="Vaccinia Virus protein VP39"/>
    <property type="match status" value="1"/>
</dbReference>
<dbReference type="PANTHER" id="PTHR12176:SF59">
    <property type="entry name" value="METHYLTRANSFERASE DOMAIN-CONTAINING PROTEIN-RELATED"/>
    <property type="match status" value="1"/>
</dbReference>
<dbReference type="PANTHER" id="PTHR12176">
    <property type="entry name" value="SAM-DEPENDENT METHYLTRANSFERASE SUPERFAMILY PROTEIN"/>
    <property type="match status" value="1"/>
</dbReference>
<dbReference type="GO" id="GO:0008168">
    <property type="term" value="F:methyltransferase activity"/>
    <property type="evidence" value="ECO:0007669"/>
    <property type="project" value="UniProtKB-KW"/>
</dbReference>
<evidence type="ECO:0008006" key="6">
    <source>
        <dbReference type="Google" id="ProtNLM"/>
    </source>
</evidence>
<keyword evidence="2" id="KW-0489">Methyltransferase</keyword>